<dbReference type="InterPro" id="IPR004919">
    <property type="entry name" value="GmrSD_N"/>
</dbReference>
<evidence type="ECO:0000313" key="3">
    <source>
        <dbReference type="EMBL" id="QEC68735.1"/>
    </source>
</evidence>
<sequence length="623" mass="72947">MDNTTLITGKKYIKDIFSPEQFFNIPEYQRPYVWGEEQITALLEDVSKAMENDSNKEYFLGCMIWNTRNEKTAKNIEYTYQDILDGQQRFITLFLLHGVIRDISAKKSLKDNVQKRLVQEADDYNNIPARNRIEFEIRDDKDFLEKHIIELDGTLDVEKLNEIADNPKAGASIRSMASGILIMKKWWDTKLAENIGTEEQYLADFYRYLSTKVLALYLATPNNLDDAYNLFTVLNSRGLQLQVSDILRAQNLRVIENYELRKLYALKWSDFENSISAPYKGFDDFLWSLVFIKMKYRSDDNKSLTKAFEFMFKRNLLVKGTETLDYVGKYLKHYESITNGSITNRESLNLFGNINFILSSVYGSQYLTPLMHYRECFGDKQIIEFLIKIDNLFSVGWLLGRRQSQTRTFIILRKMDFYADAVKKRESTLDEAVEDFLNDPCLRYDFYDEEISSEKPINIEEFVTLLENEKWGGFSGTRVNKTRYLLLKMDLLMGNAATILQYNKDSSSVEHIMPQKIEESQWNIDAAKHKEWIHRLGNLSLIDKNKNSALSNKLFHEKKVKYQGAIETRANTNYIFITNPIWDTDAIEANHKRTINLLTQYYVGNNLKTFLQIKRNLNNLVLL</sequence>
<gene>
    <name evidence="3" type="ORF">FRZ67_16010</name>
</gene>
<dbReference type="Pfam" id="PF03235">
    <property type="entry name" value="GmrSD_N"/>
    <property type="match status" value="1"/>
</dbReference>
<feature type="domain" description="GmrSD restriction endonucleases N-terminal" evidence="1">
    <location>
        <begin position="13"/>
        <end position="250"/>
    </location>
</feature>
<evidence type="ECO:0000313" key="4">
    <source>
        <dbReference type="Proteomes" id="UP000321533"/>
    </source>
</evidence>
<dbReference type="Proteomes" id="UP000321533">
    <property type="component" value="Chromosome"/>
</dbReference>
<proteinExistence type="predicted"/>
<dbReference type="Pfam" id="PF07510">
    <property type="entry name" value="GmrSD_C"/>
    <property type="match status" value="1"/>
</dbReference>
<dbReference type="PANTHER" id="PTHR35149">
    <property type="entry name" value="SLL5132 PROTEIN"/>
    <property type="match status" value="1"/>
</dbReference>
<evidence type="ECO:0000259" key="2">
    <source>
        <dbReference type="Pfam" id="PF07510"/>
    </source>
</evidence>
<keyword evidence="4" id="KW-1185">Reference proteome</keyword>
<dbReference type="PANTHER" id="PTHR35149:SF1">
    <property type="entry name" value="DUF5655 DOMAIN-CONTAINING PROTEIN"/>
    <property type="match status" value="1"/>
</dbReference>
<dbReference type="EMBL" id="CP042435">
    <property type="protein sequence ID" value="QEC68735.1"/>
    <property type="molecule type" value="Genomic_DNA"/>
</dbReference>
<organism evidence="3 4">
    <name type="scientific">Panacibacter ginsenosidivorans</name>
    <dbReference type="NCBI Taxonomy" id="1813871"/>
    <lineage>
        <taxon>Bacteria</taxon>
        <taxon>Pseudomonadati</taxon>
        <taxon>Bacteroidota</taxon>
        <taxon>Chitinophagia</taxon>
        <taxon>Chitinophagales</taxon>
        <taxon>Chitinophagaceae</taxon>
        <taxon>Panacibacter</taxon>
    </lineage>
</organism>
<accession>A0A5B8VCI0</accession>
<dbReference type="OrthoDB" id="9798761at2"/>
<dbReference type="AlphaFoldDB" id="A0A5B8VCI0"/>
<dbReference type="InterPro" id="IPR011089">
    <property type="entry name" value="GmrSD_C"/>
</dbReference>
<protein>
    <submittedName>
        <fullName evidence="3">DUF262 domain-containing protein</fullName>
    </submittedName>
</protein>
<reference evidence="3 4" key="1">
    <citation type="journal article" date="2016" name="Int. J. Syst. Evol. Microbiol.">
        <title>Panacibacter ginsenosidivorans gen. nov., sp. nov., with ginsenoside converting activity isolated from soil of a ginseng field.</title>
        <authorList>
            <person name="Siddiqi M.Z."/>
            <person name="Muhammad Shafi S."/>
            <person name="Choi K.D."/>
            <person name="Im W.T."/>
        </authorList>
    </citation>
    <scope>NUCLEOTIDE SEQUENCE [LARGE SCALE GENOMIC DNA]</scope>
    <source>
        <strain evidence="3 4">Gsoil1550</strain>
    </source>
</reference>
<evidence type="ECO:0000259" key="1">
    <source>
        <dbReference type="Pfam" id="PF03235"/>
    </source>
</evidence>
<dbReference type="KEGG" id="pgin:FRZ67_16010"/>
<feature type="domain" description="GmrSD restriction endonucleases C-terminal" evidence="2">
    <location>
        <begin position="475"/>
        <end position="592"/>
    </location>
</feature>
<dbReference type="RefSeq" id="WP_147191057.1">
    <property type="nucleotide sequence ID" value="NZ_CP042435.1"/>
</dbReference>
<name>A0A5B8VCI0_9BACT</name>